<reference evidence="1 2" key="1">
    <citation type="submission" date="2019-03" db="EMBL/GenBank/DDBJ databases">
        <title>Genomics of glacier-inhabiting Cryobacterium strains.</title>
        <authorList>
            <person name="Liu Q."/>
            <person name="Xin Y.-H."/>
        </authorList>
    </citation>
    <scope>NUCLEOTIDE SEQUENCE [LARGE SCALE GENOMIC DNA]</scope>
    <source>
        <strain evidence="1 2">TMT2-16</strain>
    </source>
</reference>
<evidence type="ECO:0000313" key="2">
    <source>
        <dbReference type="Proteomes" id="UP000297851"/>
    </source>
</evidence>
<protein>
    <recommendedName>
        <fullName evidence="3">Apea-like HEPN domain-containing protein</fullName>
    </recommendedName>
</protein>
<accession>A0ABY2JII9</accession>
<dbReference type="EMBL" id="SOGO01000016">
    <property type="protein sequence ID" value="TFD04823.1"/>
    <property type="molecule type" value="Genomic_DNA"/>
</dbReference>
<sequence>MNSGLSPAGAPNADNTLVTALGAAVKRLNQTLLRDFAGPIGDVPYSSPMFRPSSPLVDVSELAEIVLLAAGGIADPWFEKTRWSVSFSFDGVDCRMRHTNLGVRIDMHSQEGADTDELGARIEERLTKAVHFLNSKVVAPAITAQIDRGAARVQNQYERYRGMVNYFTSKLDDALVAHAEVSTDSPTTPTGGGSAESAIVLIERLMAAAGQTQRREHEIAYLATALVAGYFSYLQHVLILLSGFSRKALEPEFRLVNLLGSRWADQFSIAYNDVTEPETNQILSDLKRLANDYRNPLLHGSRPEDGILAEWAPGRFSLVTRDGRLSGDHYLWKSGLALGDAHVILGTIGKVDAFLDKHPYWGWVESGCPVPFDPESVARAIHEAQTGNAGRFTAAADDAYAS</sequence>
<evidence type="ECO:0000313" key="1">
    <source>
        <dbReference type="EMBL" id="TFD04823.1"/>
    </source>
</evidence>
<evidence type="ECO:0008006" key="3">
    <source>
        <dbReference type="Google" id="ProtNLM"/>
    </source>
</evidence>
<keyword evidence="2" id="KW-1185">Reference proteome</keyword>
<name>A0ABY2JII9_9MICO</name>
<gene>
    <name evidence="1" type="ORF">E3T25_04725</name>
</gene>
<organism evidence="1 2">
    <name type="scientific">Cryobacterium sandaracinum</name>
    <dbReference type="NCBI Taxonomy" id="1259247"/>
    <lineage>
        <taxon>Bacteria</taxon>
        <taxon>Bacillati</taxon>
        <taxon>Actinomycetota</taxon>
        <taxon>Actinomycetes</taxon>
        <taxon>Micrococcales</taxon>
        <taxon>Microbacteriaceae</taxon>
        <taxon>Cryobacterium</taxon>
    </lineage>
</organism>
<proteinExistence type="predicted"/>
<comment type="caution">
    <text evidence="1">The sequence shown here is derived from an EMBL/GenBank/DDBJ whole genome shotgun (WGS) entry which is preliminary data.</text>
</comment>
<dbReference type="Proteomes" id="UP000297851">
    <property type="component" value="Unassembled WGS sequence"/>
</dbReference>
<dbReference type="RefSeq" id="WP_134372598.1">
    <property type="nucleotide sequence ID" value="NZ_SOGO01000016.1"/>
</dbReference>